<comment type="subcellular location">
    <subcellularLocation>
        <location evidence="1">Membrane</location>
        <topology evidence="1">Multi-pass membrane protein</topology>
    </subcellularLocation>
</comment>
<dbReference type="GO" id="GO:0005886">
    <property type="term" value="C:plasma membrane"/>
    <property type="evidence" value="ECO:0007669"/>
    <property type="project" value="TreeGrafter"/>
</dbReference>
<dbReference type="PANTHER" id="PTHR15819:SF9">
    <property type="entry name" value="NALCN CHANNEL AUXILIARY FACTOR 1"/>
    <property type="match status" value="1"/>
</dbReference>
<keyword evidence="3" id="KW-1133">Transmembrane helix</keyword>
<comment type="similarity">
    <text evidence="6">Belongs to the NALF family.</text>
</comment>
<evidence type="ECO:0000313" key="8">
    <source>
        <dbReference type="Proteomes" id="UP001230051"/>
    </source>
</evidence>
<evidence type="ECO:0000256" key="3">
    <source>
        <dbReference type="ARBA" id="ARBA00022989"/>
    </source>
</evidence>
<dbReference type="Proteomes" id="UP001230051">
    <property type="component" value="Unassembled WGS sequence"/>
</dbReference>
<keyword evidence="2 7" id="KW-0812">Transmembrane</keyword>
<accession>A0AAD8DDY6</accession>
<evidence type="ECO:0000256" key="4">
    <source>
        <dbReference type="ARBA" id="ARBA00023136"/>
    </source>
</evidence>
<evidence type="ECO:0000256" key="6">
    <source>
        <dbReference type="ARBA" id="ARBA00029445"/>
    </source>
</evidence>
<evidence type="ECO:0000313" key="7">
    <source>
        <dbReference type="EMBL" id="KAK1167954.1"/>
    </source>
</evidence>
<name>A0AAD8DDY6_ACIOX</name>
<proteinExistence type="inferred from homology"/>
<dbReference type="InterPro" id="IPR055288">
    <property type="entry name" value="NALCN_aux_factor_1/2"/>
</dbReference>
<comment type="caution">
    <text evidence="7">The sequence shown here is derived from an EMBL/GenBank/DDBJ whole genome shotgun (WGS) entry which is preliminary data.</text>
</comment>
<keyword evidence="8" id="KW-1185">Reference proteome</keyword>
<dbReference type="GO" id="GO:0015275">
    <property type="term" value="F:stretch-activated, monoatomic cation-selective, calcium channel activity"/>
    <property type="evidence" value="ECO:0007669"/>
    <property type="project" value="TreeGrafter"/>
</dbReference>
<keyword evidence="4" id="KW-0472">Membrane</keyword>
<evidence type="ECO:0000256" key="1">
    <source>
        <dbReference type="ARBA" id="ARBA00004141"/>
    </source>
</evidence>
<reference evidence="7" key="1">
    <citation type="submission" date="2022-02" db="EMBL/GenBank/DDBJ databases">
        <title>Atlantic sturgeon de novo genome assembly.</title>
        <authorList>
            <person name="Stock M."/>
            <person name="Klopp C."/>
            <person name="Guiguen Y."/>
            <person name="Cabau C."/>
            <person name="Parinello H."/>
            <person name="Santidrian Yebra-Pimentel E."/>
            <person name="Kuhl H."/>
            <person name="Dirks R.P."/>
            <person name="Guessner J."/>
            <person name="Wuertz S."/>
            <person name="Du K."/>
            <person name="Schartl M."/>
        </authorList>
    </citation>
    <scope>NUCLEOTIDE SEQUENCE</scope>
    <source>
        <strain evidence="7">STURGEONOMICS-FGT-2020</strain>
        <tissue evidence="7">Whole blood</tissue>
    </source>
</reference>
<keyword evidence="5" id="KW-0325">Glycoprotein</keyword>
<sequence length="166" mass="18742">FTPTQFLSFQTVYKPWLCSQYFETTQFHCSKKIPCKQYCEEVQRRCPFILPDNDDLIYGGSPSFICTGLLENHPTDAEPECCDIRWDFRPDNQSKGTIKTSDSMVCHHRTSLATSAASRLCNSRLKLCFLVLILLHTVVTVTAAQNSTGLGFEGISTLEDNSTNEE</sequence>
<organism evidence="7 8">
    <name type="scientific">Acipenser oxyrinchus oxyrinchus</name>
    <dbReference type="NCBI Taxonomy" id="40147"/>
    <lineage>
        <taxon>Eukaryota</taxon>
        <taxon>Metazoa</taxon>
        <taxon>Chordata</taxon>
        <taxon>Craniata</taxon>
        <taxon>Vertebrata</taxon>
        <taxon>Euteleostomi</taxon>
        <taxon>Actinopterygii</taxon>
        <taxon>Chondrostei</taxon>
        <taxon>Acipenseriformes</taxon>
        <taxon>Acipenseridae</taxon>
        <taxon>Acipenser</taxon>
    </lineage>
</organism>
<feature type="non-terminal residue" evidence="7">
    <location>
        <position position="166"/>
    </location>
</feature>
<dbReference type="EMBL" id="JAGXEW010000009">
    <property type="protein sequence ID" value="KAK1167954.1"/>
    <property type="molecule type" value="Genomic_DNA"/>
</dbReference>
<protein>
    <submittedName>
        <fullName evidence="7">Transmembrane protein FAM155A-like</fullName>
    </submittedName>
</protein>
<dbReference type="GO" id="GO:0098703">
    <property type="term" value="P:calcium ion import across plasma membrane"/>
    <property type="evidence" value="ECO:0007669"/>
    <property type="project" value="TreeGrafter"/>
</dbReference>
<evidence type="ECO:0000256" key="5">
    <source>
        <dbReference type="ARBA" id="ARBA00023180"/>
    </source>
</evidence>
<evidence type="ECO:0000256" key="2">
    <source>
        <dbReference type="ARBA" id="ARBA00022692"/>
    </source>
</evidence>
<dbReference type="PANTHER" id="PTHR15819">
    <property type="entry name" value="TRANSMEMBRANE PROTEIN FAM155"/>
    <property type="match status" value="1"/>
</dbReference>
<gene>
    <name evidence="7" type="primary">FAM155A</name>
    <name evidence="7" type="ORF">AOXY_G10757</name>
</gene>
<dbReference type="AlphaFoldDB" id="A0AAD8DDY6"/>